<dbReference type="Gene3D" id="3.30.420.610">
    <property type="entry name" value="LOTUS domain-like"/>
    <property type="match status" value="1"/>
</dbReference>
<dbReference type="PROSITE" id="PS51644">
    <property type="entry name" value="HTH_OST"/>
    <property type="match status" value="1"/>
</dbReference>
<dbReference type="CDD" id="cd11297">
    <property type="entry name" value="PIN_LabA-like_N_1"/>
    <property type="match status" value="1"/>
</dbReference>
<dbReference type="RefSeq" id="WP_096805179.1">
    <property type="nucleotide sequence ID" value="NZ_CP022196.1"/>
</dbReference>
<name>A0A291GAK7_9RHOB</name>
<dbReference type="OrthoDB" id="9783963at2"/>
<keyword evidence="3" id="KW-1185">Reference proteome</keyword>
<dbReference type="PANTHER" id="PTHR35811">
    <property type="entry name" value="SLR1870 PROTEIN"/>
    <property type="match status" value="1"/>
</dbReference>
<dbReference type="Gene3D" id="3.40.50.1010">
    <property type="entry name" value="5'-nuclease"/>
    <property type="match status" value="1"/>
</dbReference>
<dbReference type="Pfam" id="PF01936">
    <property type="entry name" value="NYN"/>
    <property type="match status" value="1"/>
</dbReference>
<dbReference type="GO" id="GO:0004540">
    <property type="term" value="F:RNA nuclease activity"/>
    <property type="evidence" value="ECO:0007669"/>
    <property type="project" value="InterPro"/>
</dbReference>
<evidence type="ECO:0000313" key="2">
    <source>
        <dbReference type="EMBL" id="ATG47046.1"/>
    </source>
</evidence>
<protein>
    <submittedName>
        <fullName evidence="2">Maebl</fullName>
    </submittedName>
</protein>
<dbReference type="KEGG" id="ceh:CEW89_05340"/>
<evidence type="ECO:0000259" key="1">
    <source>
        <dbReference type="PROSITE" id="PS51644"/>
    </source>
</evidence>
<accession>A0A291GAK7</accession>
<dbReference type="EMBL" id="CP022196">
    <property type="protein sequence ID" value="ATG47046.1"/>
    <property type="molecule type" value="Genomic_DNA"/>
</dbReference>
<gene>
    <name evidence="2" type="ORF">CEW89_05340</name>
</gene>
<organism evidence="2 3">
    <name type="scientific">Celeribacter ethanolicus</name>
    <dbReference type="NCBI Taxonomy" id="1758178"/>
    <lineage>
        <taxon>Bacteria</taxon>
        <taxon>Pseudomonadati</taxon>
        <taxon>Pseudomonadota</taxon>
        <taxon>Alphaproteobacteria</taxon>
        <taxon>Rhodobacterales</taxon>
        <taxon>Roseobacteraceae</taxon>
        <taxon>Celeribacter</taxon>
    </lineage>
</organism>
<dbReference type="InterPro" id="IPR041966">
    <property type="entry name" value="LOTUS-like"/>
</dbReference>
<dbReference type="AlphaFoldDB" id="A0A291GAK7"/>
<sequence length="252" mass="27614">MSTSTSLPRLAVLIDADNMPARYATAIFEEVSSLGEASIRRIYGDFSGGCPQGWKQDVLASLAIVAHQHFANTTGKNASDIALVIDAMDILHSGLVSGFVLVSSDSDFTRLASRIREQGLDVFGIGEEKTPAAFVNACKRFIRAENLSSSDSTSSTVKSLQPEIETTKRVAPVKQESPKRLIERAMDKIEQESDWYTLSQIGNAIRATKPDFDPRNYGHTKFVTLVEKLNGFEIKRQGGTQVSVRKTSAKQK</sequence>
<dbReference type="InterPro" id="IPR021139">
    <property type="entry name" value="NYN"/>
</dbReference>
<reference evidence="2 3" key="1">
    <citation type="submission" date="2017-06" db="EMBL/GenBank/DDBJ databases">
        <title>Celeribacter sp. TSPH2 complete genome sequence.</title>
        <authorList>
            <person name="Woo J.-H."/>
            <person name="Kim H.-S."/>
        </authorList>
    </citation>
    <scope>NUCLEOTIDE SEQUENCE [LARGE SCALE GENOMIC DNA]</scope>
    <source>
        <strain evidence="2 3">TSPH2</strain>
    </source>
</reference>
<feature type="domain" description="HTH OST-type" evidence="1">
    <location>
        <begin position="174"/>
        <end position="248"/>
    </location>
</feature>
<dbReference type="Pfam" id="PF12872">
    <property type="entry name" value="OST-HTH"/>
    <property type="match status" value="1"/>
</dbReference>
<proteinExistence type="predicted"/>
<evidence type="ECO:0000313" key="3">
    <source>
        <dbReference type="Proteomes" id="UP000217935"/>
    </source>
</evidence>
<dbReference type="PANTHER" id="PTHR35811:SF1">
    <property type="entry name" value="HTH OST-TYPE DOMAIN-CONTAINING PROTEIN"/>
    <property type="match status" value="1"/>
</dbReference>
<dbReference type="InterPro" id="IPR025605">
    <property type="entry name" value="OST-HTH/LOTUS_dom"/>
</dbReference>
<dbReference type="Proteomes" id="UP000217935">
    <property type="component" value="Chromosome"/>
</dbReference>
<dbReference type="CDD" id="cd10146">
    <property type="entry name" value="LabA_like_C"/>
    <property type="match status" value="1"/>
</dbReference>